<reference evidence="1 2" key="1">
    <citation type="submission" date="2014-04" db="EMBL/GenBank/DDBJ databases">
        <authorList>
            <consortium name="DOE Joint Genome Institute"/>
            <person name="Kuo A."/>
            <person name="Tarkka M."/>
            <person name="Buscot F."/>
            <person name="Kohler A."/>
            <person name="Nagy L.G."/>
            <person name="Floudas D."/>
            <person name="Copeland A."/>
            <person name="Barry K.W."/>
            <person name="Cichocki N."/>
            <person name="Veneault-Fourrey C."/>
            <person name="LaButti K."/>
            <person name="Lindquist E.A."/>
            <person name="Lipzen A."/>
            <person name="Lundell T."/>
            <person name="Morin E."/>
            <person name="Murat C."/>
            <person name="Sun H."/>
            <person name="Tunlid A."/>
            <person name="Henrissat B."/>
            <person name="Grigoriev I.V."/>
            <person name="Hibbett D.S."/>
            <person name="Martin F."/>
            <person name="Nordberg H.P."/>
            <person name="Cantor M.N."/>
            <person name="Hua S.X."/>
        </authorList>
    </citation>
    <scope>NUCLEOTIDE SEQUENCE [LARGE SCALE GENOMIC DNA]</scope>
    <source>
        <strain evidence="1 2">F 1598</strain>
    </source>
</reference>
<keyword evidence="2" id="KW-1185">Reference proteome</keyword>
<dbReference type="EMBL" id="KN832992">
    <property type="protein sequence ID" value="KIM83063.1"/>
    <property type="molecule type" value="Genomic_DNA"/>
</dbReference>
<dbReference type="InParanoid" id="A0A0C3B9U2"/>
<proteinExistence type="predicted"/>
<evidence type="ECO:0000313" key="1">
    <source>
        <dbReference type="EMBL" id="KIM83063.1"/>
    </source>
</evidence>
<dbReference type="HOGENOM" id="CLU_523880_0_0_1"/>
<gene>
    <name evidence="1" type="ORF">PILCRDRAFT_7489</name>
</gene>
<dbReference type="OrthoDB" id="447173at2759"/>
<sequence>MRNISSSHLTNKISSLSSLDRNLNNGRHTPNILKPTNNAPKLFTLARNSLAPIKCAPTLDPLSPLATQLHILNLFGGDETPYKSLYAVVSSGIELRFNAFVGTRGRGGWEMRIVRWVYPNDQDKIAELRVFHLHLQQNVEIPETCLLIHPTIQRVALAANTRPFLSHIHPNSILLNALYAHGNSAIQEYQTQLDDSVKKKDIKCLHDKFKPQYRFFEAYHMPRCAIYHLYQRVEDVLGKGLELYAEGQKLQSESAAFRKKLDTRPVYDVSILQDKTNSVIDLYKDILRAVEDLATCPYTSEAFSELLAKIQAAIDLLNLEGALCTSSKVWCAEFDRRRRGYATGCADSRDIQQTKGDKRLKEENLLEGNMTLKPTVHEICIQNQFIFLDPPIEYARLTWIHQLHGWLGIACRLHRIQSFRYEIGLQMQGAAVVETSYISLLTHFSDNALKRPFSVIEIKVQHLRDYVAKWLQFQSLWDLEAKYVFNRLGEDLTLATTPVRNPTPQTLRRQMVPISIPLGP</sequence>
<evidence type="ECO:0000313" key="2">
    <source>
        <dbReference type="Proteomes" id="UP000054166"/>
    </source>
</evidence>
<reference evidence="2" key="2">
    <citation type="submission" date="2015-01" db="EMBL/GenBank/DDBJ databases">
        <title>Evolutionary Origins and Diversification of the Mycorrhizal Mutualists.</title>
        <authorList>
            <consortium name="DOE Joint Genome Institute"/>
            <consortium name="Mycorrhizal Genomics Consortium"/>
            <person name="Kohler A."/>
            <person name="Kuo A."/>
            <person name="Nagy L.G."/>
            <person name="Floudas D."/>
            <person name="Copeland A."/>
            <person name="Barry K.W."/>
            <person name="Cichocki N."/>
            <person name="Veneault-Fourrey C."/>
            <person name="LaButti K."/>
            <person name="Lindquist E.A."/>
            <person name="Lipzen A."/>
            <person name="Lundell T."/>
            <person name="Morin E."/>
            <person name="Murat C."/>
            <person name="Riley R."/>
            <person name="Ohm R."/>
            <person name="Sun H."/>
            <person name="Tunlid A."/>
            <person name="Henrissat B."/>
            <person name="Grigoriev I.V."/>
            <person name="Hibbett D.S."/>
            <person name="Martin F."/>
        </authorList>
    </citation>
    <scope>NUCLEOTIDE SEQUENCE [LARGE SCALE GENOMIC DNA]</scope>
    <source>
        <strain evidence="2">F 1598</strain>
    </source>
</reference>
<dbReference type="STRING" id="765440.A0A0C3B9U2"/>
<organism evidence="1 2">
    <name type="scientific">Piloderma croceum (strain F 1598)</name>
    <dbReference type="NCBI Taxonomy" id="765440"/>
    <lineage>
        <taxon>Eukaryota</taxon>
        <taxon>Fungi</taxon>
        <taxon>Dikarya</taxon>
        <taxon>Basidiomycota</taxon>
        <taxon>Agaricomycotina</taxon>
        <taxon>Agaricomycetes</taxon>
        <taxon>Agaricomycetidae</taxon>
        <taxon>Atheliales</taxon>
        <taxon>Atheliaceae</taxon>
        <taxon>Piloderma</taxon>
    </lineage>
</organism>
<protein>
    <submittedName>
        <fullName evidence="1">Uncharacterized protein</fullName>
    </submittedName>
</protein>
<accession>A0A0C3B9U2</accession>
<dbReference type="Proteomes" id="UP000054166">
    <property type="component" value="Unassembled WGS sequence"/>
</dbReference>
<name>A0A0C3B9U2_PILCF</name>
<dbReference type="AlphaFoldDB" id="A0A0C3B9U2"/>